<gene>
    <name evidence="1" type="ORF">Tci_883925</name>
</gene>
<comment type="caution">
    <text evidence="1">The sequence shown here is derived from an EMBL/GenBank/DDBJ whole genome shotgun (WGS) entry which is preliminary data.</text>
</comment>
<evidence type="ECO:0000313" key="1">
    <source>
        <dbReference type="EMBL" id="GFD11956.1"/>
    </source>
</evidence>
<organism evidence="1">
    <name type="scientific">Tanacetum cinerariifolium</name>
    <name type="common">Dalmatian daisy</name>
    <name type="synonym">Chrysanthemum cinerariifolium</name>
    <dbReference type="NCBI Taxonomy" id="118510"/>
    <lineage>
        <taxon>Eukaryota</taxon>
        <taxon>Viridiplantae</taxon>
        <taxon>Streptophyta</taxon>
        <taxon>Embryophyta</taxon>
        <taxon>Tracheophyta</taxon>
        <taxon>Spermatophyta</taxon>
        <taxon>Magnoliopsida</taxon>
        <taxon>eudicotyledons</taxon>
        <taxon>Gunneridae</taxon>
        <taxon>Pentapetalae</taxon>
        <taxon>asterids</taxon>
        <taxon>campanulids</taxon>
        <taxon>Asterales</taxon>
        <taxon>Asteraceae</taxon>
        <taxon>Asteroideae</taxon>
        <taxon>Anthemideae</taxon>
        <taxon>Anthemidinae</taxon>
        <taxon>Tanacetum</taxon>
    </lineage>
</organism>
<accession>A0A699TS53</accession>
<dbReference type="EMBL" id="BKCJ011262467">
    <property type="protein sequence ID" value="GFD11956.1"/>
    <property type="molecule type" value="Genomic_DNA"/>
</dbReference>
<protein>
    <submittedName>
        <fullName evidence="1">Uncharacterized protein</fullName>
    </submittedName>
</protein>
<reference evidence="1" key="1">
    <citation type="journal article" date="2019" name="Sci. Rep.">
        <title>Draft genome of Tanacetum cinerariifolium, the natural source of mosquito coil.</title>
        <authorList>
            <person name="Yamashiro T."/>
            <person name="Shiraishi A."/>
            <person name="Satake H."/>
            <person name="Nakayama K."/>
        </authorList>
    </citation>
    <scope>NUCLEOTIDE SEQUENCE</scope>
</reference>
<sequence length="163" mass="18732">MCKQCLIFVNHDECLLNYVNDMNSRGKKQTAKVSIKEKQRKRKLKVKKPKKVGSIEILATPKPSKPRPFLRWSPTGRFFDLKGKIIAFSESESQSDCSKGDNACTSNLMEPSIKRFPNATFSLEDNSNMFMVRRLGLFQAHDRKSKASHQFHLEVLGNRSLRK</sequence>
<name>A0A699TS53_TANCI</name>
<dbReference type="AlphaFoldDB" id="A0A699TS53"/>
<proteinExistence type="predicted"/>